<reference evidence="2 3" key="1">
    <citation type="submission" date="2015-03" db="EMBL/GenBank/DDBJ databases">
        <title>Draft Genome Sequence of Burkholderia andropogonis type strain ICMP2807, isolated from Sorghum bicolor.</title>
        <authorList>
            <person name="Lopes-Santos L."/>
            <person name="Castro D.B."/>
            <person name="Ottoboni L.M."/>
            <person name="Park D."/>
            <person name="Weirc B.S."/>
            <person name="Destefano S.A."/>
        </authorList>
    </citation>
    <scope>NUCLEOTIDE SEQUENCE [LARGE SCALE GENOMIC DNA]</scope>
    <source>
        <strain evidence="2 3">ICMP2807</strain>
    </source>
</reference>
<feature type="non-terminal residue" evidence="2">
    <location>
        <position position="1"/>
    </location>
</feature>
<organism evidence="2 3">
    <name type="scientific">Robbsia andropogonis</name>
    <dbReference type="NCBI Taxonomy" id="28092"/>
    <lineage>
        <taxon>Bacteria</taxon>
        <taxon>Pseudomonadati</taxon>
        <taxon>Pseudomonadota</taxon>
        <taxon>Betaproteobacteria</taxon>
        <taxon>Burkholderiales</taxon>
        <taxon>Burkholderiaceae</taxon>
        <taxon>Robbsia</taxon>
    </lineage>
</organism>
<dbReference type="Pfam" id="PF01526">
    <property type="entry name" value="DDE_Tnp_Tn3"/>
    <property type="match status" value="1"/>
</dbReference>
<dbReference type="GO" id="GO:0004803">
    <property type="term" value="F:transposase activity"/>
    <property type="evidence" value="ECO:0007669"/>
    <property type="project" value="InterPro"/>
</dbReference>
<protein>
    <submittedName>
        <fullName evidence="2">Transposase</fullName>
    </submittedName>
</protein>
<keyword evidence="3" id="KW-1185">Reference proteome</keyword>
<comment type="caution">
    <text evidence="2">The sequence shown here is derived from an EMBL/GenBank/DDBJ whole genome shotgun (WGS) entry which is preliminary data.</text>
</comment>
<dbReference type="STRING" id="28092.WM40_27050"/>
<sequence length="394" mass="44967">LQPRYAKRVADEDSLIATIVAQAMNLGNLLMSRTSDIPYHVLETTYQQYLRLATLQEANDRISNAIAELLVFPYYSFDLKTLYGAVDGQKFGVERPTIKARHSRKYFGRGKGVVAYTLLCNHVPLQGWMIGAHEYEAHYVFDVWYRNTSEIMPDAITGDMHSVNKANFAILYWFGRRFEPRFTYLDKQLGEIYCATDPARYEDFLIVPAGQIDLQAILDEKENIARIIATLGLKEMTQGTLIRKLCTYTETNPTRRAIFEFDRLVRSVYTLRYLRDPKLQRTVHRSQNRIESYHQLRAAIAKVGGKKELTGRTDLEIAISNQCGRLIANAIIFYNSAILSRLLEKGEGNEKVLELVKSTSPAAWRHIHMGGHYTFLGGGQAIDLDAIIQGLTWE</sequence>
<dbReference type="OrthoDB" id="5292689at2"/>
<dbReference type="AlphaFoldDB" id="A0A0F5JSM7"/>
<gene>
    <name evidence="2" type="ORF">WM40_27050</name>
</gene>
<dbReference type="PATRIC" id="fig|28092.6.peg.6407"/>
<dbReference type="EMBL" id="LAQU01000190">
    <property type="protein sequence ID" value="KKB60808.1"/>
    <property type="molecule type" value="Genomic_DNA"/>
</dbReference>
<dbReference type="GO" id="GO:0006313">
    <property type="term" value="P:DNA transposition"/>
    <property type="evidence" value="ECO:0007669"/>
    <property type="project" value="InterPro"/>
</dbReference>
<feature type="domain" description="Tn3 transposase DDE" evidence="1">
    <location>
        <begin position="2"/>
        <end position="373"/>
    </location>
</feature>
<name>A0A0F5JSM7_9BURK</name>
<dbReference type="InterPro" id="IPR002513">
    <property type="entry name" value="Tn3_Tnp_DDE_dom"/>
</dbReference>
<evidence type="ECO:0000259" key="1">
    <source>
        <dbReference type="Pfam" id="PF01526"/>
    </source>
</evidence>
<evidence type="ECO:0000313" key="3">
    <source>
        <dbReference type="Proteomes" id="UP000033618"/>
    </source>
</evidence>
<dbReference type="Proteomes" id="UP000033618">
    <property type="component" value="Unassembled WGS sequence"/>
</dbReference>
<accession>A0A0F5JSM7</accession>
<dbReference type="RefSeq" id="WP_046154640.1">
    <property type="nucleotide sequence ID" value="NZ_LAQU01000190.1"/>
</dbReference>
<proteinExistence type="predicted"/>
<evidence type="ECO:0000313" key="2">
    <source>
        <dbReference type="EMBL" id="KKB60808.1"/>
    </source>
</evidence>